<dbReference type="EMBL" id="CAUJNA010001780">
    <property type="protein sequence ID" value="CAJ1388974.1"/>
    <property type="molecule type" value="Genomic_DNA"/>
</dbReference>
<dbReference type="SMART" id="SM00248">
    <property type="entry name" value="ANK"/>
    <property type="match status" value="2"/>
</dbReference>
<keyword evidence="2 3" id="KW-0040">ANK repeat</keyword>
<dbReference type="InterPro" id="IPR036770">
    <property type="entry name" value="Ankyrin_rpt-contain_sf"/>
</dbReference>
<proteinExistence type="predicted"/>
<keyword evidence="5" id="KW-1185">Reference proteome</keyword>
<keyword evidence="1" id="KW-0677">Repeat</keyword>
<evidence type="ECO:0000256" key="2">
    <source>
        <dbReference type="ARBA" id="ARBA00023043"/>
    </source>
</evidence>
<dbReference type="InterPro" id="IPR033635">
    <property type="entry name" value="ANKS1/Caskin"/>
</dbReference>
<dbReference type="Gene3D" id="1.25.40.20">
    <property type="entry name" value="Ankyrin repeat-containing domain"/>
    <property type="match status" value="1"/>
</dbReference>
<dbReference type="Proteomes" id="UP001178507">
    <property type="component" value="Unassembled WGS sequence"/>
</dbReference>
<dbReference type="Pfam" id="PF12796">
    <property type="entry name" value="Ank_2"/>
    <property type="match status" value="1"/>
</dbReference>
<dbReference type="SUPFAM" id="SSF48403">
    <property type="entry name" value="Ankyrin repeat"/>
    <property type="match status" value="1"/>
</dbReference>
<gene>
    <name evidence="4" type="ORF">EVOR1521_LOCUS14701</name>
</gene>
<dbReference type="PANTHER" id="PTHR24174">
    <property type="entry name" value="ANKYRIN REPEAT AND STERILE ALPHA MOTIF DOMAIN-CONTAINING PROTEIN 1"/>
    <property type="match status" value="1"/>
</dbReference>
<organism evidence="4 5">
    <name type="scientific">Effrenium voratum</name>
    <dbReference type="NCBI Taxonomy" id="2562239"/>
    <lineage>
        <taxon>Eukaryota</taxon>
        <taxon>Sar</taxon>
        <taxon>Alveolata</taxon>
        <taxon>Dinophyceae</taxon>
        <taxon>Suessiales</taxon>
        <taxon>Symbiodiniaceae</taxon>
        <taxon>Effrenium</taxon>
    </lineage>
</organism>
<evidence type="ECO:0000256" key="3">
    <source>
        <dbReference type="PROSITE-ProRule" id="PRU00023"/>
    </source>
</evidence>
<feature type="repeat" description="ANK" evidence="3">
    <location>
        <begin position="48"/>
        <end position="80"/>
    </location>
</feature>
<sequence>MASPAEERCQVLHYAAGAGRADIISLAIEQEIADEAGDVLRLLSSQAEKGTALHEACRCGHVDVVRLLLLRGAPPELPDAAGRAAFEVAKAECPPARLGPVRAAFEAELFKRCASGDTVGAEALARGGLELNCTQARPDIRRNH</sequence>
<accession>A0AA36IK76</accession>
<comment type="caution">
    <text evidence="4">The sequence shown here is derived from an EMBL/GenBank/DDBJ whole genome shotgun (WGS) entry which is preliminary data.</text>
</comment>
<dbReference type="PANTHER" id="PTHR24174:SF16">
    <property type="entry name" value="CASKIN-2"/>
    <property type="match status" value="1"/>
</dbReference>
<dbReference type="AlphaFoldDB" id="A0AA36IK76"/>
<name>A0AA36IK76_9DINO</name>
<dbReference type="InterPro" id="IPR002110">
    <property type="entry name" value="Ankyrin_rpt"/>
</dbReference>
<protein>
    <submittedName>
        <fullName evidence="4">Uncharacterized protein</fullName>
    </submittedName>
</protein>
<dbReference type="PROSITE" id="PS50297">
    <property type="entry name" value="ANK_REP_REGION"/>
    <property type="match status" value="1"/>
</dbReference>
<dbReference type="PROSITE" id="PS50088">
    <property type="entry name" value="ANK_REPEAT"/>
    <property type="match status" value="1"/>
</dbReference>
<evidence type="ECO:0000256" key="1">
    <source>
        <dbReference type="ARBA" id="ARBA00022737"/>
    </source>
</evidence>
<evidence type="ECO:0000313" key="4">
    <source>
        <dbReference type="EMBL" id="CAJ1388974.1"/>
    </source>
</evidence>
<reference evidence="4" key="1">
    <citation type="submission" date="2023-08" db="EMBL/GenBank/DDBJ databases">
        <authorList>
            <person name="Chen Y."/>
            <person name="Shah S."/>
            <person name="Dougan E. K."/>
            <person name="Thang M."/>
            <person name="Chan C."/>
        </authorList>
    </citation>
    <scope>NUCLEOTIDE SEQUENCE</scope>
</reference>
<evidence type="ECO:0000313" key="5">
    <source>
        <dbReference type="Proteomes" id="UP001178507"/>
    </source>
</evidence>